<dbReference type="Pfam" id="PF03315">
    <property type="entry name" value="SDH_beta"/>
    <property type="match status" value="1"/>
</dbReference>
<gene>
    <name evidence="14" type="ORF">Llon_0651</name>
</gene>
<keyword evidence="15" id="KW-1185">Reference proteome</keyword>
<evidence type="ECO:0000259" key="13">
    <source>
        <dbReference type="Pfam" id="PF03315"/>
    </source>
</evidence>
<comment type="catalytic activity">
    <reaction evidence="10 11">
        <text>L-serine = pyruvate + NH4(+)</text>
        <dbReference type="Rhea" id="RHEA:19169"/>
        <dbReference type="ChEBI" id="CHEBI:15361"/>
        <dbReference type="ChEBI" id="CHEBI:28938"/>
        <dbReference type="ChEBI" id="CHEBI:33384"/>
        <dbReference type="EC" id="4.3.1.17"/>
    </reaction>
</comment>
<dbReference type="RefSeq" id="WP_058528664.1">
    <property type="nucleotide sequence ID" value="NZ_CAAAHZ010000007.1"/>
</dbReference>
<evidence type="ECO:0000256" key="6">
    <source>
        <dbReference type="ARBA" id="ARBA00022723"/>
    </source>
</evidence>
<dbReference type="Gene3D" id="3.30.1330.90">
    <property type="entry name" value="D-3-phosphoglycerate dehydrogenase, domain 3"/>
    <property type="match status" value="1"/>
</dbReference>
<dbReference type="Pfam" id="PF03313">
    <property type="entry name" value="SDH_alpha"/>
    <property type="match status" value="1"/>
</dbReference>
<reference evidence="14 15" key="1">
    <citation type="submission" date="2015-11" db="EMBL/GenBank/DDBJ databases">
        <title>Genomic analysis of 38 Legionella species identifies large and diverse effector repertoires.</title>
        <authorList>
            <person name="Burstein D."/>
            <person name="Amaro F."/>
            <person name="Zusman T."/>
            <person name="Lifshitz Z."/>
            <person name="Cohen O."/>
            <person name="Gilbert J.A."/>
            <person name="Pupko T."/>
            <person name="Shuman H.A."/>
            <person name="Segal G."/>
        </authorList>
    </citation>
    <scope>NUCLEOTIDE SEQUENCE [LARGE SCALE GENOMIC DNA]</scope>
    <source>
        <strain evidence="14 15">ATCC 49505</strain>
    </source>
</reference>
<dbReference type="AlphaFoldDB" id="A0A0W0VQP4"/>
<dbReference type="FunFam" id="3.30.1330.90:FF:000001">
    <property type="entry name" value="L-serine ammonia-lyase 1"/>
    <property type="match status" value="1"/>
</dbReference>
<keyword evidence="8 11" id="KW-0411">Iron-sulfur</keyword>
<evidence type="ECO:0000259" key="12">
    <source>
        <dbReference type="Pfam" id="PF03313"/>
    </source>
</evidence>
<dbReference type="STRING" id="45068.Llon_0651"/>
<keyword evidence="4 11" id="KW-0312">Gluconeogenesis</keyword>
<comment type="caution">
    <text evidence="14">The sequence shown here is derived from an EMBL/GenBank/DDBJ whole genome shotgun (WGS) entry which is preliminary data.</text>
</comment>
<dbReference type="PANTHER" id="PTHR30182:SF1">
    <property type="entry name" value="L-SERINE DEHYDRATASE 1"/>
    <property type="match status" value="1"/>
</dbReference>
<evidence type="ECO:0000256" key="3">
    <source>
        <dbReference type="ARBA" id="ARBA00008636"/>
    </source>
</evidence>
<evidence type="ECO:0000256" key="5">
    <source>
        <dbReference type="ARBA" id="ARBA00022485"/>
    </source>
</evidence>
<name>A0A0W0VQP4_9GAMM</name>
<keyword evidence="6 11" id="KW-0479">Metal-binding</keyword>
<dbReference type="GO" id="GO:0051539">
    <property type="term" value="F:4 iron, 4 sulfur cluster binding"/>
    <property type="evidence" value="ECO:0007669"/>
    <property type="project" value="UniProtKB-UniRule"/>
</dbReference>
<dbReference type="GO" id="GO:0046872">
    <property type="term" value="F:metal ion binding"/>
    <property type="evidence" value="ECO:0007669"/>
    <property type="project" value="UniProtKB-KW"/>
</dbReference>
<dbReference type="Proteomes" id="UP000054997">
    <property type="component" value="Unassembled WGS sequence"/>
</dbReference>
<sequence length="458" mass="49530">MNISLFDLFSIGIGPSSSHTVGPMIAANEFLRLLEAKELFTSASRVKVELYGSLALTGKGHGTDKAILNGLEQKAPETVVPESMVPRMLEILSTNTLCLGGKKNIAFYEDRDFILFQKDVLPKHSNGMRFLAFDADDNLLVEQVYYSIGGGFITTEEEFDQNSTNQETVPYPFVTAKQLLELCRKNNLTIAELVMANEHTWRDSQAIRRGILEIAKVMLDCIERGCHHTGTLPGGLQLKRRAPDLFKKLNEQKGIPSIYEQSDIMNRLNLFAMAVNEENAGGGRIVTAPTNGAAGIIPAVLKYCQEAHGKFSEEDIMTYFLTATAIGILYKTGASISGAEVGCQGEVGVASSMAAAGLAAVLGGTLEQIENAAEIAMEHHLGMTCDPVLGLVQIPCIERNAMGAVKAVNASRMALIGDGQHKISLDKVIKTMKQTGLDMQSIYKETSLGGLAVNLPEC</sequence>
<protein>
    <recommendedName>
        <fullName evidence="11">L-serine dehydratase</fullName>
        <ecNumber evidence="11">4.3.1.17</ecNumber>
    </recommendedName>
</protein>
<dbReference type="GO" id="GO:0009063">
    <property type="term" value="P:amino acid catabolic process"/>
    <property type="evidence" value="ECO:0007669"/>
    <property type="project" value="UniProtKB-ARBA"/>
</dbReference>
<evidence type="ECO:0000256" key="7">
    <source>
        <dbReference type="ARBA" id="ARBA00023004"/>
    </source>
</evidence>
<dbReference type="GO" id="GO:0003941">
    <property type="term" value="F:L-serine ammonia-lyase activity"/>
    <property type="evidence" value="ECO:0007669"/>
    <property type="project" value="UniProtKB-UniRule"/>
</dbReference>
<keyword evidence="7 11" id="KW-0408">Iron</keyword>
<proteinExistence type="inferred from homology"/>
<dbReference type="PANTHER" id="PTHR30182">
    <property type="entry name" value="L-SERINE DEHYDRATASE"/>
    <property type="match status" value="1"/>
</dbReference>
<dbReference type="InterPro" id="IPR005130">
    <property type="entry name" value="Ser_deHydtase-like_asu"/>
</dbReference>
<comment type="cofactor">
    <cofactor evidence="1 11">
        <name>[4Fe-4S] cluster</name>
        <dbReference type="ChEBI" id="CHEBI:49883"/>
    </cofactor>
</comment>
<dbReference type="InterPro" id="IPR029009">
    <property type="entry name" value="ASB_dom_sf"/>
</dbReference>
<dbReference type="InterPro" id="IPR004644">
    <property type="entry name" value="Fe-S_L-Ser_mono"/>
</dbReference>
<feature type="domain" description="Serine dehydratase-like alpha subunit" evidence="12">
    <location>
        <begin position="185"/>
        <end position="452"/>
    </location>
</feature>
<evidence type="ECO:0000256" key="2">
    <source>
        <dbReference type="ARBA" id="ARBA00004742"/>
    </source>
</evidence>
<keyword evidence="5 11" id="KW-0004">4Fe-4S</keyword>
<accession>A0A0W0VQP4</accession>
<evidence type="ECO:0000256" key="10">
    <source>
        <dbReference type="ARBA" id="ARBA00049406"/>
    </source>
</evidence>
<dbReference type="EC" id="4.3.1.17" evidence="11"/>
<dbReference type="NCBIfam" id="TIGR00720">
    <property type="entry name" value="sda_mono"/>
    <property type="match status" value="1"/>
</dbReference>
<dbReference type="PATRIC" id="fig|45068.5.peg.698"/>
<comment type="similarity">
    <text evidence="3 11">Belongs to the iron-sulfur dependent L-serine dehydratase family.</text>
</comment>
<evidence type="ECO:0000313" key="14">
    <source>
        <dbReference type="EMBL" id="KTD22433.1"/>
    </source>
</evidence>
<dbReference type="OrthoDB" id="9805537at2"/>
<dbReference type="GO" id="GO:0006094">
    <property type="term" value="P:gluconeogenesis"/>
    <property type="evidence" value="ECO:0007669"/>
    <property type="project" value="UniProtKB-KW"/>
</dbReference>
<dbReference type="SUPFAM" id="SSF143548">
    <property type="entry name" value="Serine metabolism enzymes domain"/>
    <property type="match status" value="1"/>
</dbReference>
<evidence type="ECO:0000256" key="11">
    <source>
        <dbReference type="RuleBase" id="RU366059"/>
    </source>
</evidence>
<comment type="pathway">
    <text evidence="2">Carbohydrate biosynthesis; gluconeogenesis.</text>
</comment>
<evidence type="ECO:0000256" key="1">
    <source>
        <dbReference type="ARBA" id="ARBA00001966"/>
    </source>
</evidence>
<evidence type="ECO:0000256" key="8">
    <source>
        <dbReference type="ARBA" id="ARBA00023014"/>
    </source>
</evidence>
<organism evidence="14 15">
    <name type="scientific">Legionella londiniensis</name>
    <dbReference type="NCBI Taxonomy" id="45068"/>
    <lineage>
        <taxon>Bacteria</taxon>
        <taxon>Pseudomonadati</taxon>
        <taxon>Pseudomonadota</taxon>
        <taxon>Gammaproteobacteria</taxon>
        <taxon>Legionellales</taxon>
        <taxon>Legionellaceae</taxon>
        <taxon>Legionella</taxon>
    </lineage>
</organism>
<evidence type="ECO:0000256" key="4">
    <source>
        <dbReference type="ARBA" id="ARBA00022432"/>
    </source>
</evidence>
<keyword evidence="9 11" id="KW-0456">Lyase</keyword>
<dbReference type="EMBL" id="LNYK01000010">
    <property type="protein sequence ID" value="KTD22433.1"/>
    <property type="molecule type" value="Genomic_DNA"/>
</dbReference>
<dbReference type="InterPro" id="IPR051318">
    <property type="entry name" value="Fe-S_L-Ser"/>
</dbReference>
<feature type="domain" description="Serine dehydratase beta chain" evidence="13">
    <location>
        <begin position="4"/>
        <end position="158"/>
    </location>
</feature>
<evidence type="ECO:0000313" key="15">
    <source>
        <dbReference type="Proteomes" id="UP000054997"/>
    </source>
</evidence>
<dbReference type="InterPro" id="IPR005131">
    <property type="entry name" value="Ser_deHydtase_bsu"/>
</dbReference>
<evidence type="ECO:0000256" key="9">
    <source>
        <dbReference type="ARBA" id="ARBA00023239"/>
    </source>
</evidence>